<organism evidence="1 2">
    <name type="scientific">Cohnella terricola</name>
    <dbReference type="NCBI Taxonomy" id="1289167"/>
    <lineage>
        <taxon>Bacteria</taxon>
        <taxon>Bacillati</taxon>
        <taxon>Bacillota</taxon>
        <taxon>Bacilli</taxon>
        <taxon>Bacillales</taxon>
        <taxon>Paenibacillaceae</taxon>
        <taxon>Cohnella</taxon>
    </lineage>
</organism>
<gene>
    <name evidence="1" type="ORF">FPZ45_09620</name>
</gene>
<protein>
    <submittedName>
        <fullName evidence="1">Uncharacterized protein</fullName>
    </submittedName>
</protein>
<name>A0A559JND6_9BACL</name>
<keyword evidence="2" id="KW-1185">Reference proteome</keyword>
<reference evidence="1 2" key="1">
    <citation type="submission" date="2019-07" db="EMBL/GenBank/DDBJ databases">
        <authorList>
            <person name="Kim J."/>
        </authorList>
    </citation>
    <scope>NUCLEOTIDE SEQUENCE [LARGE SCALE GENOMIC DNA]</scope>
    <source>
        <strain evidence="1 2">G13</strain>
    </source>
</reference>
<comment type="caution">
    <text evidence="1">The sequence shown here is derived from an EMBL/GenBank/DDBJ whole genome shotgun (WGS) entry which is preliminary data.</text>
</comment>
<dbReference type="Proteomes" id="UP000316330">
    <property type="component" value="Unassembled WGS sequence"/>
</dbReference>
<proteinExistence type="predicted"/>
<dbReference type="EMBL" id="VNJJ01000004">
    <property type="protein sequence ID" value="TVY01385.1"/>
    <property type="molecule type" value="Genomic_DNA"/>
</dbReference>
<dbReference type="OrthoDB" id="2679013at2"/>
<evidence type="ECO:0000313" key="1">
    <source>
        <dbReference type="EMBL" id="TVY01385.1"/>
    </source>
</evidence>
<dbReference type="AlphaFoldDB" id="A0A559JND6"/>
<sequence>MPLRKPLSLVLLALLIPFVLVLPRGVSAAATIELTSSVKVPFDKTVAAADKTTAEKLNSLYGELAALLKEDNDTEAKIKALHYKNEEIAIALRKQIREIDAAQLAKLATQVQQAKARYKPLLDSYSALNKQISAAKTLKNKTLNSTLRTQADLMKPLVQLAREEIKTKEAAHKSAKTAAAKKIKAARDSLAAVDPLKVQIKAQRNAVGSVRDSRSPVWSNFKSAGKKSDIQGTQSSLTSLVSLSRQIATQQQKIYALEVKIADILSRTQSQIL</sequence>
<evidence type="ECO:0000313" key="2">
    <source>
        <dbReference type="Proteomes" id="UP000316330"/>
    </source>
</evidence>
<accession>A0A559JND6</accession>
<dbReference type="RefSeq" id="WP_144700653.1">
    <property type="nucleotide sequence ID" value="NZ_VNJJ01000004.1"/>
</dbReference>